<evidence type="ECO:0008006" key="2">
    <source>
        <dbReference type="Google" id="ProtNLM"/>
    </source>
</evidence>
<reference evidence="1" key="1">
    <citation type="journal article" date="2015" name="Nature">
        <title>Complex archaea that bridge the gap between prokaryotes and eukaryotes.</title>
        <authorList>
            <person name="Spang A."/>
            <person name="Saw J.H."/>
            <person name="Jorgensen S.L."/>
            <person name="Zaremba-Niedzwiedzka K."/>
            <person name="Martijn J."/>
            <person name="Lind A.E."/>
            <person name="van Eijk R."/>
            <person name="Schleper C."/>
            <person name="Guy L."/>
            <person name="Ettema T.J."/>
        </authorList>
    </citation>
    <scope>NUCLEOTIDE SEQUENCE</scope>
</reference>
<protein>
    <recommendedName>
        <fullName evidence="2">Terminase small subunit</fullName>
    </recommendedName>
</protein>
<sequence>MAVKKVKFTLQQMEFVKHLFSPDIMFNATEAYRRAYPKAKGGHNRLANQLMSSNVIKQEIVKKRAELSRKTGFTIERAQEMYEEDRDFASTVNQAGARVSATTGICRLYGLDKDAGGGEKTIIIIGPKISPVLPKPIISEEIENGINRSG</sequence>
<comment type="caution">
    <text evidence="1">The sequence shown here is derived from an EMBL/GenBank/DDBJ whole genome shotgun (WGS) entry which is preliminary data.</text>
</comment>
<gene>
    <name evidence="1" type="ORF">LCGC14_1072930</name>
</gene>
<proteinExistence type="predicted"/>
<evidence type="ECO:0000313" key="1">
    <source>
        <dbReference type="EMBL" id="KKN06863.1"/>
    </source>
</evidence>
<dbReference type="InterPro" id="IPR038713">
    <property type="entry name" value="Terminase_Gp1_N_sf"/>
</dbReference>
<organism evidence="1">
    <name type="scientific">marine sediment metagenome</name>
    <dbReference type="NCBI Taxonomy" id="412755"/>
    <lineage>
        <taxon>unclassified sequences</taxon>
        <taxon>metagenomes</taxon>
        <taxon>ecological metagenomes</taxon>
    </lineage>
</organism>
<dbReference type="EMBL" id="LAZR01004636">
    <property type="protein sequence ID" value="KKN06863.1"/>
    <property type="molecule type" value="Genomic_DNA"/>
</dbReference>
<dbReference type="GO" id="GO:0051276">
    <property type="term" value="P:chromosome organization"/>
    <property type="evidence" value="ECO:0007669"/>
    <property type="project" value="InterPro"/>
</dbReference>
<name>A0A0F9QNI6_9ZZZZ</name>
<dbReference type="AlphaFoldDB" id="A0A0F9QNI6"/>
<dbReference type="Gene3D" id="1.10.10.1400">
    <property type="entry name" value="Terminase, small subunit, N-terminal DNA-binding domain, HTH motif"/>
    <property type="match status" value="1"/>
</dbReference>
<accession>A0A0F9QNI6</accession>